<evidence type="ECO:0000259" key="6">
    <source>
        <dbReference type="SMART" id="SM00988"/>
    </source>
</evidence>
<keyword evidence="8" id="KW-1185">Reference proteome</keyword>
<dbReference type="Gene3D" id="2.60.260.20">
    <property type="entry name" value="Urease metallochaperone UreE, N-terminal domain"/>
    <property type="match status" value="1"/>
</dbReference>
<name>A0ABY6IXC3_9BACT</name>
<comment type="function">
    <text evidence="5">Involved in urease metallocenter assembly. Binds nickel. Probably functions as a nickel donor during metallocenter assembly.</text>
</comment>
<dbReference type="RefSeq" id="WP_264280293.1">
    <property type="nucleotide sequence ID" value="NZ_CP107006.1"/>
</dbReference>
<organism evidence="7 8">
    <name type="scientific">Chitinophaga horti</name>
    <dbReference type="NCBI Taxonomy" id="2920382"/>
    <lineage>
        <taxon>Bacteria</taxon>
        <taxon>Pseudomonadati</taxon>
        <taxon>Bacteroidota</taxon>
        <taxon>Chitinophagia</taxon>
        <taxon>Chitinophagales</taxon>
        <taxon>Chitinophagaceae</taxon>
        <taxon>Chitinophaga</taxon>
    </lineage>
</organism>
<evidence type="ECO:0000256" key="4">
    <source>
        <dbReference type="ARBA" id="ARBA00023186"/>
    </source>
</evidence>
<dbReference type="EMBL" id="CP107006">
    <property type="protein sequence ID" value="UYQ91945.1"/>
    <property type="molecule type" value="Genomic_DNA"/>
</dbReference>
<dbReference type="SUPFAM" id="SSF69287">
    <property type="entry name" value="Urease metallochaperone UreE, N-terminal domain"/>
    <property type="match status" value="1"/>
</dbReference>
<dbReference type="HAMAP" id="MF_00822">
    <property type="entry name" value="UreE"/>
    <property type="match status" value="1"/>
</dbReference>
<dbReference type="InterPro" id="IPR036118">
    <property type="entry name" value="UreE_N_sf"/>
</dbReference>
<dbReference type="SMART" id="SM00988">
    <property type="entry name" value="UreE_N"/>
    <property type="match status" value="1"/>
</dbReference>
<gene>
    <name evidence="5 7" type="primary">ureE</name>
    <name evidence="7" type="ORF">MKQ68_17815</name>
</gene>
<dbReference type="Pfam" id="PF05194">
    <property type="entry name" value="UreE_C"/>
    <property type="match status" value="1"/>
</dbReference>
<dbReference type="Gene3D" id="3.30.70.790">
    <property type="entry name" value="UreE, C-terminal domain"/>
    <property type="match status" value="1"/>
</dbReference>
<comment type="similarity">
    <text evidence="5">Belongs to the UreE family.</text>
</comment>
<evidence type="ECO:0000256" key="1">
    <source>
        <dbReference type="ARBA" id="ARBA00004496"/>
    </source>
</evidence>
<evidence type="ECO:0000256" key="5">
    <source>
        <dbReference type="HAMAP-Rule" id="MF_00822"/>
    </source>
</evidence>
<reference evidence="7" key="1">
    <citation type="submission" date="2022-10" db="EMBL/GenBank/DDBJ databases">
        <title>Chitinophaga sp. nov., isolated from soil.</title>
        <authorList>
            <person name="Jeon C.O."/>
        </authorList>
    </citation>
    <scope>NUCLEOTIDE SEQUENCE</scope>
    <source>
        <strain evidence="7">R8</strain>
    </source>
</reference>
<dbReference type="InterPro" id="IPR004029">
    <property type="entry name" value="UreE_N"/>
</dbReference>
<dbReference type="InterPro" id="IPR007864">
    <property type="entry name" value="UreE_C_dom"/>
</dbReference>
<accession>A0ABY6IXC3</accession>
<keyword evidence="4 5" id="KW-0143">Chaperone</keyword>
<proteinExistence type="inferred from homology"/>
<keyword evidence="2 5" id="KW-0963">Cytoplasm</keyword>
<evidence type="ECO:0000256" key="3">
    <source>
        <dbReference type="ARBA" id="ARBA00022596"/>
    </source>
</evidence>
<sequence>MLIREKVGHVAGIHINHLQKDALHIEWFDAAKRIQRLRTQSGCEVAIKFLQEGQRLEDGDILYMDDTTAIVVHIVPCDAIVIQPKDMLEMGTVCYEIGNKHLPIFLQEDEVLIPYEEPLFRWLQAAGFAPAKAVRQLRNMLKSNVTPHSHGTSANTLFSRIMNLASK</sequence>
<protein>
    <recommendedName>
        <fullName evidence="5">Urease accessory protein UreE</fullName>
    </recommendedName>
</protein>
<keyword evidence="3 5" id="KW-0533">Nickel</keyword>
<evidence type="ECO:0000256" key="2">
    <source>
        <dbReference type="ARBA" id="ARBA00022490"/>
    </source>
</evidence>
<evidence type="ECO:0000313" key="8">
    <source>
        <dbReference type="Proteomes" id="UP001162741"/>
    </source>
</evidence>
<dbReference type="PIRSF" id="PIRSF036402">
    <property type="entry name" value="Ureas_acces_UreE"/>
    <property type="match status" value="1"/>
</dbReference>
<feature type="domain" description="UreE urease accessory N-terminal" evidence="6">
    <location>
        <begin position="6"/>
        <end position="70"/>
    </location>
</feature>
<dbReference type="NCBIfam" id="NF009754">
    <property type="entry name" value="PRK13261.1-6"/>
    <property type="match status" value="1"/>
</dbReference>
<dbReference type="CDD" id="cd00571">
    <property type="entry name" value="UreE"/>
    <property type="match status" value="1"/>
</dbReference>
<dbReference type="Pfam" id="PF02814">
    <property type="entry name" value="UreE_N"/>
    <property type="match status" value="1"/>
</dbReference>
<evidence type="ECO:0000313" key="7">
    <source>
        <dbReference type="EMBL" id="UYQ91945.1"/>
    </source>
</evidence>
<dbReference type="SUPFAM" id="SSF69737">
    <property type="entry name" value="Urease metallochaperone UreE, C-terminal domain"/>
    <property type="match status" value="1"/>
</dbReference>
<dbReference type="InterPro" id="IPR012406">
    <property type="entry name" value="UreE"/>
</dbReference>
<comment type="subcellular location">
    <subcellularLocation>
        <location evidence="1 5">Cytoplasm</location>
    </subcellularLocation>
</comment>
<dbReference type="Proteomes" id="UP001162741">
    <property type="component" value="Chromosome"/>
</dbReference>